<sequence length="207" mass="23200">MGLLWRFLGIMSNDLLRLVGSSVPNLPLPKSYWFLPPISLLSRFPGYKVSISGTRVLLTCPEEAEDENLKWEKDNVLSDVQGKQLSLEPFSEMEDSGFYTCYADQSKEKNYLYLKARVCTNCMEVDLMAVAAIITADICVTLGLLLLVYYWSKNRKASAKPVTRATGAGGRTRGQNKEKPPPVPNPDYEPIRKGQQDLYSGLNQRGI</sequence>
<reference evidence="17" key="3">
    <citation type="submission" date="2025-09" db="UniProtKB">
        <authorList>
            <consortium name="Ensembl"/>
        </authorList>
    </citation>
    <scope>IDENTIFICATION</scope>
</reference>
<feature type="compositionally biased region" description="Polar residues" evidence="13">
    <location>
        <begin position="197"/>
        <end position="207"/>
    </location>
</feature>
<keyword evidence="3" id="KW-1003">Cell membrane</keyword>
<dbReference type="GO" id="GO:0042105">
    <property type="term" value="C:alpha-beta T cell receptor complex"/>
    <property type="evidence" value="ECO:0007669"/>
    <property type="project" value="Ensembl"/>
</dbReference>
<dbReference type="GO" id="GO:0050850">
    <property type="term" value="P:positive regulation of calcium-mediated signaling"/>
    <property type="evidence" value="ECO:0007669"/>
    <property type="project" value="Ensembl"/>
</dbReference>
<keyword evidence="18" id="KW-1185">Reference proteome</keyword>
<keyword evidence="5 15" id="KW-0732">Signal</keyword>
<reference evidence="18" key="1">
    <citation type="submission" date="2016-06" db="EMBL/GenBank/DDBJ databases">
        <title>De novo assembly and RNA-Seq shows season-dependent expression and editing in black bear kidneys.</title>
        <authorList>
            <person name="Korstanje R."/>
            <person name="Srivastava A."/>
            <person name="Sarsani V.K."/>
            <person name="Sheehan S.M."/>
            <person name="Seger R.L."/>
            <person name="Barter M.E."/>
            <person name="Lindqvist C."/>
            <person name="Brody L.C."/>
            <person name="Mullikin J.C."/>
        </authorList>
    </citation>
    <scope>NUCLEOTIDE SEQUENCE [LARGE SCALE GENOMIC DNA]</scope>
</reference>
<dbReference type="InterPro" id="IPR013783">
    <property type="entry name" value="Ig-like_fold"/>
</dbReference>
<dbReference type="Pfam" id="PF02189">
    <property type="entry name" value="ITAM"/>
    <property type="match status" value="1"/>
</dbReference>
<dbReference type="GeneTree" id="ENSGT00940000153312"/>
<keyword evidence="11" id="KW-0393">Immunoglobulin domain</keyword>
<keyword evidence="4 14" id="KW-0812">Transmembrane</keyword>
<feature type="chain" id="PRO_5019553676" description="T-cell surface glycoprotein CD3 epsilon chain" evidence="15">
    <location>
        <begin position="22"/>
        <end position="207"/>
    </location>
</feature>
<dbReference type="Gene3D" id="2.60.40.10">
    <property type="entry name" value="Immunoglobulins"/>
    <property type="match status" value="1"/>
</dbReference>
<evidence type="ECO:0000256" key="2">
    <source>
        <dbReference type="ARBA" id="ARBA00021773"/>
    </source>
</evidence>
<dbReference type="GO" id="GO:0009897">
    <property type="term" value="C:external side of plasma membrane"/>
    <property type="evidence" value="ECO:0007669"/>
    <property type="project" value="Ensembl"/>
</dbReference>
<dbReference type="SMART" id="SM00408">
    <property type="entry name" value="IGc2"/>
    <property type="match status" value="1"/>
</dbReference>
<keyword evidence="7 14" id="KW-1133">Transmembrane helix</keyword>
<reference evidence="17" key="2">
    <citation type="submission" date="2025-08" db="UniProtKB">
        <authorList>
            <consortium name="Ensembl"/>
        </authorList>
    </citation>
    <scope>IDENTIFICATION</scope>
</reference>
<dbReference type="SMART" id="SM00077">
    <property type="entry name" value="ITAM"/>
    <property type="match status" value="1"/>
</dbReference>
<evidence type="ECO:0000256" key="9">
    <source>
        <dbReference type="ARBA" id="ARBA00023136"/>
    </source>
</evidence>
<evidence type="ECO:0000313" key="18">
    <source>
        <dbReference type="Proteomes" id="UP000291022"/>
    </source>
</evidence>
<evidence type="ECO:0000256" key="4">
    <source>
        <dbReference type="ARBA" id="ARBA00022692"/>
    </source>
</evidence>
<dbReference type="Ensembl" id="ENSUAMT00000004450.1">
    <property type="protein sequence ID" value="ENSUAMP00000003905.1"/>
    <property type="gene ID" value="ENSUAMG00000003521.1"/>
</dbReference>
<dbReference type="GO" id="GO:0005783">
    <property type="term" value="C:endoplasmic reticulum"/>
    <property type="evidence" value="ECO:0007669"/>
    <property type="project" value="Ensembl"/>
</dbReference>
<dbReference type="PROSITE" id="PS51055">
    <property type="entry name" value="ITAM_1"/>
    <property type="match status" value="1"/>
</dbReference>
<evidence type="ECO:0000256" key="6">
    <source>
        <dbReference type="ARBA" id="ARBA00022859"/>
    </source>
</evidence>
<dbReference type="PROSITE" id="PS50835">
    <property type="entry name" value="IG_LIKE"/>
    <property type="match status" value="1"/>
</dbReference>
<dbReference type="InterPro" id="IPR015484">
    <property type="entry name" value="CD3_esu/gsu/dsu"/>
</dbReference>
<keyword evidence="9 14" id="KW-0472">Membrane</keyword>
<dbReference type="InterPro" id="IPR007110">
    <property type="entry name" value="Ig-like_dom"/>
</dbReference>
<proteinExistence type="predicted"/>
<evidence type="ECO:0000256" key="11">
    <source>
        <dbReference type="ARBA" id="ARBA00023319"/>
    </source>
</evidence>
<gene>
    <name evidence="17" type="primary">CD3E</name>
</gene>
<dbReference type="GO" id="GO:0043410">
    <property type="term" value="P:positive regulation of MAPK cascade"/>
    <property type="evidence" value="ECO:0007669"/>
    <property type="project" value="Ensembl"/>
</dbReference>
<evidence type="ECO:0000256" key="10">
    <source>
        <dbReference type="ARBA" id="ARBA00023170"/>
    </source>
</evidence>
<keyword evidence="8" id="KW-1064">Adaptive immunity</keyword>
<feature type="signal peptide" evidence="15">
    <location>
        <begin position="1"/>
        <end position="21"/>
    </location>
</feature>
<dbReference type="GO" id="GO:0010629">
    <property type="term" value="P:negative regulation of gene expression"/>
    <property type="evidence" value="ECO:0007669"/>
    <property type="project" value="Ensembl"/>
</dbReference>
<evidence type="ECO:0000256" key="13">
    <source>
        <dbReference type="SAM" id="MobiDB-lite"/>
    </source>
</evidence>
<dbReference type="Pfam" id="PF16681">
    <property type="entry name" value="Ig_5"/>
    <property type="match status" value="1"/>
</dbReference>
<dbReference type="SUPFAM" id="SSF48726">
    <property type="entry name" value="Immunoglobulin"/>
    <property type="match status" value="1"/>
</dbReference>
<evidence type="ECO:0000256" key="3">
    <source>
        <dbReference type="ARBA" id="ARBA00022475"/>
    </source>
</evidence>
<dbReference type="GO" id="GO:0001772">
    <property type="term" value="C:immunological synapse"/>
    <property type="evidence" value="ECO:0007669"/>
    <property type="project" value="Ensembl"/>
</dbReference>
<evidence type="ECO:0000256" key="15">
    <source>
        <dbReference type="SAM" id="SignalP"/>
    </source>
</evidence>
<dbReference type="GO" id="GO:0017124">
    <property type="term" value="F:SH3 domain binding"/>
    <property type="evidence" value="ECO:0007669"/>
    <property type="project" value="Ensembl"/>
</dbReference>
<evidence type="ECO:0000313" key="17">
    <source>
        <dbReference type="Ensembl" id="ENSUAMP00000003905.1"/>
    </source>
</evidence>
<accession>A0A452QG84</accession>
<feature type="domain" description="Ig-like" evidence="16">
    <location>
        <begin position="36"/>
        <end position="112"/>
    </location>
</feature>
<feature type="transmembrane region" description="Helical" evidence="14">
    <location>
        <begin position="127"/>
        <end position="151"/>
    </location>
</feature>
<evidence type="ECO:0000256" key="8">
    <source>
        <dbReference type="ARBA" id="ARBA00023130"/>
    </source>
</evidence>
<keyword evidence="10" id="KW-0675">Receptor</keyword>
<evidence type="ECO:0000256" key="14">
    <source>
        <dbReference type="SAM" id="Phobius"/>
    </source>
</evidence>
<protein>
    <recommendedName>
        <fullName evidence="2">T-cell surface glycoprotein CD3 epsilon chain</fullName>
    </recommendedName>
</protein>
<evidence type="ECO:0000256" key="7">
    <source>
        <dbReference type="ARBA" id="ARBA00022989"/>
    </source>
</evidence>
<dbReference type="GO" id="GO:0002870">
    <property type="term" value="P:T cell anergy"/>
    <property type="evidence" value="ECO:0007669"/>
    <property type="project" value="Ensembl"/>
</dbReference>
<name>A0A452QG84_URSAM</name>
<dbReference type="GO" id="GO:0005794">
    <property type="term" value="C:Golgi apparatus"/>
    <property type="evidence" value="ECO:0007669"/>
    <property type="project" value="Ensembl"/>
</dbReference>
<dbReference type="GO" id="GO:0021549">
    <property type="term" value="P:cerebellum development"/>
    <property type="evidence" value="ECO:0007669"/>
    <property type="project" value="Ensembl"/>
</dbReference>
<dbReference type="GO" id="GO:0044297">
    <property type="term" value="C:cell body"/>
    <property type="evidence" value="ECO:0007669"/>
    <property type="project" value="Ensembl"/>
</dbReference>
<dbReference type="InterPro" id="IPR036179">
    <property type="entry name" value="Ig-like_dom_sf"/>
</dbReference>
<dbReference type="PANTHER" id="PTHR10570:SF9">
    <property type="entry name" value="T-CELL SURFACE GLYCOPROTEIN CD3 EPSILON CHAIN"/>
    <property type="match status" value="1"/>
</dbReference>
<dbReference type="GO" id="GO:2000563">
    <property type="term" value="P:positive regulation of CD4-positive, alpha-beta T cell proliferation"/>
    <property type="evidence" value="ECO:0007669"/>
    <property type="project" value="Ensembl"/>
</dbReference>
<dbReference type="GO" id="GO:0045060">
    <property type="term" value="P:negative thymic T cell selection"/>
    <property type="evidence" value="ECO:0007669"/>
    <property type="project" value="Ensembl"/>
</dbReference>
<dbReference type="InterPro" id="IPR003110">
    <property type="entry name" value="Phos_immunorcpt_sig_ITAM"/>
</dbReference>
<dbReference type="PANTHER" id="PTHR10570">
    <property type="entry name" value="T-CELL SURFACE GLYCOPROTEIN CD3 GAMMA CHAIN / DELTA CHAIN"/>
    <property type="match status" value="1"/>
</dbReference>
<dbReference type="InterPro" id="IPR003598">
    <property type="entry name" value="Ig_sub2"/>
</dbReference>
<feature type="region of interest" description="Disordered" evidence="13">
    <location>
        <begin position="161"/>
        <end position="207"/>
    </location>
</feature>
<dbReference type="GO" id="GO:0031295">
    <property type="term" value="P:T cell costimulation"/>
    <property type="evidence" value="ECO:0007669"/>
    <property type="project" value="Ensembl"/>
</dbReference>
<dbReference type="GO" id="GO:0097190">
    <property type="term" value="P:apoptotic signaling pathway"/>
    <property type="evidence" value="ECO:0007669"/>
    <property type="project" value="Ensembl"/>
</dbReference>
<dbReference type="GO" id="GO:0007224">
    <property type="term" value="P:smoothened signaling pathway"/>
    <property type="evidence" value="ECO:0007669"/>
    <property type="project" value="Ensembl"/>
</dbReference>
<comment type="subcellular location">
    <subcellularLocation>
        <location evidence="1">Cell membrane</location>
        <topology evidence="1">Single-pass type I membrane protein</topology>
    </subcellularLocation>
</comment>
<dbReference type="GO" id="GO:0005911">
    <property type="term" value="C:cell-cell junction"/>
    <property type="evidence" value="ECO:0007669"/>
    <property type="project" value="Ensembl"/>
</dbReference>
<dbReference type="GO" id="GO:0050852">
    <property type="term" value="P:T cell receptor signaling pathway"/>
    <property type="evidence" value="ECO:0007669"/>
    <property type="project" value="Ensembl"/>
</dbReference>
<dbReference type="GO" id="GO:0032743">
    <property type="term" value="P:positive regulation of interleukin-2 production"/>
    <property type="evidence" value="ECO:0007669"/>
    <property type="project" value="Ensembl"/>
</dbReference>
<dbReference type="GO" id="GO:0001954">
    <property type="term" value="P:positive regulation of cell-matrix adhesion"/>
    <property type="evidence" value="ECO:0007669"/>
    <property type="project" value="Ensembl"/>
</dbReference>
<dbReference type="GO" id="GO:0002669">
    <property type="term" value="P:positive regulation of T cell anergy"/>
    <property type="evidence" value="ECO:0007669"/>
    <property type="project" value="Ensembl"/>
</dbReference>
<dbReference type="GO" id="GO:0032729">
    <property type="term" value="P:positive regulation of type II interferon production"/>
    <property type="evidence" value="ECO:0007669"/>
    <property type="project" value="Ensembl"/>
</dbReference>
<dbReference type="GO" id="GO:0042802">
    <property type="term" value="F:identical protein binding"/>
    <property type="evidence" value="ECO:0007669"/>
    <property type="project" value="Ensembl"/>
</dbReference>
<dbReference type="GO" id="GO:0043197">
    <property type="term" value="C:dendritic spine"/>
    <property type="evidence" value="ECO:0007669"/>
    <property type="project" value="Ensembl"/>
</dbReference>
<dbReference type="GO" id="GO:0035739">
    <property type="term" value="P:CD4-positive, alpha-beta T cell proliferation"/>
    <property type="evidence" value="ECO:0007669"/>
    <property type="project" value="Ensembl"/>
</dbReference>
<evidence type="ECO:0000256" key="5">
    <source>
        <dbReference type="ARBA" id="ARBA00022729"/>
    </source>
</evidence>
<dbReference type="GO" id="GO:0033634">
    <property type="term" value="P:positive regulation of cell-cell adhesion mediated by integrin"/>
    <property type="evidence" value="ECO:0007669"/>
    <property type="project" value="Ensembl"/>
</dbReference>
<evidence type="ECO:0000256" key="1">
    <source>
        <dbReference type="ARBA" id="ARBA00004251"/>
    </source>
</evidence>
<dbReference type="GO" id="GO:0019722">
    <property type="term" value="P:calcium-mediated signaling"/>
    <property type="evidence" value="ECO:0007669"/>
    <property type="project" value="Ensembl"/>
</dbReference>
<evidence type="ECO:0000256" key="12">
    <source>
        <dbReference type="ARBA" id="ARBA00049718"/>
    </source>
</evidence>
<dbReference type="STRING" id="9643.ENSUAMP00000003905"/>
<dbReference type="GO" id="GO:0045879">
    <property type="term" value="P:negative regulation of smoothened signaling pathway"/>
    <property type="evidence" value="ECO:0007669"/>
    <property type="project" value="Ensembl"/>
</dbReference>
<comment type="subunit">
    <text evidence="12">The TCR-CD3 complex is composed of a CD3D/CD3E and a CD3G/CD3E heterodimers that preferentially associate with TCRalpha and TCRbeta, respectively, to form TCRalpha/CD3E/CD3G and TCRbeta/CD3G/CD3E trimers. In turn, the hexamer interacts with CD3Z homodimer to form the TCR-CD3 complex. Alternatively, TCRalpha and TCRbeta can be replaced by TCRgamma and TCRdelta. Interacts with CD6. Interacts (via Proline-rich sequence) with NCK1; the interaction is ligand dependent but independent of tyrosine kinase activation.</text>
</comment>
<dbReference type="GO" id="GO:0002250">
    <property type="term" value="P:adaptive immune response"/>
    <property type="evidence" value="ECO:0007669"/>
    <property type="project" value="UniProtKB-KW"/>
</dbReference>
<dbReference type="Proteomes" id="UP000291022">
    <property type="component" value="Unassembled WGS sequence"/>
</dbReference>
<dbReference type="GO" id="GO:0045059">
    <property type="term" value="P:positive thymic T cell selection"/>
    <property type="evidence" value="ECO:0007669"/>
    <property type="project" value="TreeGrafter"/>
</dbReference>
<dbReference type="GO" id="GO:0016358">
    <property type="term" value="P:dendrite development"/>
    <property type="evidence" value="ECO:0007669"/>
    <property type="project" value="Ensembl"/>
</dbReference>
<dbReference type="GO" id="GO:0004888">
    <property type="term" value="F:transmembrane signaling receptor activity"/>
    <property type="evidence" value="ECO:0007669"/>
    <property type="project" value="Ensembl"/>
</dbReference>
<evidence type="ECO:0000259" key="16">
    <source>
        <dbReference type="PROSITE" id="PS50835"/>
    </source>
</evidence>
<organism evidence="17 18">
    <name type="scientific">Ursus americanus</name>
    <name type="common">American black bear</name>
    <name type="synonym">Euarctos americanus</name>
    <dbReference type="NCBI Taxonomy" id="9643"/>
    <lineage>
        <taxon>Eukaryota</taxon>
        <taxon>Metazoa</taxon>
        <taxon>Chordata</taxon>
        <taxon>Craniata</taxon>
        <taxon>Vertebrata</taxon>
        <taxon>Euteleostomi</taxon>
        <taxon>Mammalia</taxon>
        <taxon>Eutheria</taxon>
        <taxon>Laurasiatheria</taxon>
        <taxon>Carnivora</taxon>
        <taxon>Caniformia</taxon>
        <taxon>Ursidae</taxon>
        <taxon>Ursus</taxon>
    </lineage>
</organism>
<dbReference type="GO" id="GO:0032753">
    <property type="term" value="P:positive regulation of interleukin-4 production"/>
    <property type="evidence" value="ECO:0007669"/>
    <property type="project" value="Ensembl"/>
</dbReference>
<dbReference type="AlphaFoldDB" id="A0A452QG84"/>
<keyword evidence="6" id="KW-0391">Immunity</keyword>